<protein>
    <recommendedName>
        <fullName evidence="4">Transposase Tc1-like domain-containing protein</fullName>
    </recommendedName>
</protein>
<feature type="compositionally biased region" description="Basic and acidic residues" evidence="1">
    <location>
        <begin position="71"/>
        <end position="84"/>
    </location>
</feature>
<accession>A0A6G1IBL9</accession>
<name>A0A6G1IBL9_9PLEO</name>
<feature type="region of interest" description="Disordered" evidence="1">
    <location>
        <begin position="71"/>
        <end position="91"/>
    </location>
</feature>
<dbReference type="AlphaFoldDB" id="A0A6G1IBL9"/>
<keyword evidence="3" id="KW-1185">Reference proteome</keyword>
<reference evidence="2" key="1">
    <citation type="journal article" date="2020" name="Stud. Mycol.">
        <title>101 Dothideomycetes genomes: a test case for predicting lifestyles and emergence of pathogens.</title>
        <authorList>
            <person name="Haridas S."/>
            <person name="Albert R."/>
            <person name="Binder M."/>
            <person name="Bloem J."/>
            <person name="Labutti K."/>
            <person name="Salamov A."/>
            <person name="Andreopoulos B."/>
            <person name="Baker S."/>
            <person name="Barry K."/>
            <person name="Bills G."/>
            <person name="Bluhm B."/>
            <person name="Cannon C."/>
            <person name="Castanera R."/>
            <person name="Culley D."/>
            <person name="Daum C."/>
            <person name="Ezra D."/>
            <person name="Gonzalez J."/>
            <person name="Henrissat B."/>
            <person name="Kuo A."/>
            <person name="Liang C."/>
            <person name="Lipzen A."/>
            <person name="Lutzoni F."/>
            <person name="Magnuson J."/>
            <person name="Mondo S."/>
            <person name="Nolan M."/>
            <person name="Ohm R."/>
            <person name="Pangilinan J."/>
            <person name="Park H.-J."/>
            <person name="Ramirez L."/>
            <person name="Alfaro M."/>
            <person name="Sun H."/>
            <person name="Tritt A."/>
            <person name="Yoshinaga Y."/>
            <person name="Zwiers L.-H."/>
            <person name="Turgeon B."/>
            <person name="Goodwin S."/>
            <person name="Spatafora J."/>
            <person name="Crous P."/>
            <person name="Grigoriev I."/>
        </authorList>
    </citation>
    <scope>NUCLEOTIDE SEQUENCE</scope>
    <source>
        <strain evidence="2">CBS 122367</strain>
    </source>
</reference>
<dbReference type="OrthoDB" id="3943628at2759"/>
<evidence type="ECO:0008006" key="4">
    <source>
        <dbReference type="Google" id="ProtNLM"/>
    </source>
</evidence>
<gene>
    <name evidence="2" type="ORF">K458DRAFT_425360</name>
</gene>
<dbReference type="Proteomes" id="UP000799291">
    <property type="component" value="Unassembled WGS sequence"/>
</dbReference>
<evidence type="ECO:0000256" key="1">
    <source>
        <dbReference type="SAM" id="MobiDB-lite"/>
    </source>
</evidence>
<organism evidence="2 3">
    <name type="scientific">Lentithecium fluviatile CBS 122367</name>
    <dbReference type="NCBI Taxonomy" id="1168545"/>
    <lineage>
        <taxon>Eukaryota</taxon>
        <taxon>Fungi</taxon>
        <taxon>Dikarya</taxon>
        <taxon>Ascomycota</taxon>
        <taxon>Pezizomycotina</taxon>
        <taxon>Dothideomycetes</taxon>
        <taxon>Pleosporomycetidae</taxon>
        <taxon>Pleosporales</taxon>
        <taxon>Massarineae</taxon>
        <taxon>Lentitheciaceae</taxon>
        <taxon>Lentithecium</taxon>
    </lineage>
</organism>
<evidence type="ECO:0000313" key="3">
    <source>
        <dbReference type="Proteomes" id="UP000799291"/>
    </source>
</evidence>
<dbReference type="EMBL" id="MU005663">
    <property type="protein sequence ID" value="KAF2675596.1"/>
    <property type="molecule type" value="Genomic_DNA"/>
</dbReference>
<proteinExistence type="predicted"/>
<sequence>MPVTRAQLARLSKNSHPGYTHHSTPQKSRILGAVAFLDTKGITGQKASVFRANGVSKARGWAILAAGEERRRLGQESRGEETRGRPPLISPEDLRRMERIIEDLDAEGRSMSWETLAYESGLEVSARTVKRAMGTLDYHKCIACRKG</sequence>
<evidence type="ECO:0000313" key="2">
    <source>
        <dbReference type="EMBL" id="KAF2675596.1"/>
    </source>
</evidence>